<dbReference type="GO" id="GO:0090575">
    <property type="term" value="C:RNA polymerase II transcription regulator complex"/>
    <property type="evidence" value="ECO:0007669"/>
    <property type="project" value="TreeGrafter"/>
</dbReference>
<proteinExistence type="predicted"/>
<evidence type="ECO:0000313" key="7">
    <source>
        <dbReference type="Proteomes" id="UP000834106"/>
    </source>
</evidence>
<keyword evidence="2" id="KW-0805">Transcription regulation</keyword>
<dbReference type="Gene3D" id="4.10.280.10">
    <property type="entry name" value="Helix-loop-helix DNA-binding domain"/>
    <property type="match status" value="1"/>
</dbReference>
<dbReference type="Pfam" id="PF00010">
    <property type="entry name" value="HLH"/>
    <property type="match status" value="1"/>
</dbReference>
<evidence type="ECO:0000259" key="5">
    <source>
        <dbReference type="PROSITE" id="PS50888"/>
    </source>
</evidence>
<evidence type="ECO:0000256" key="3">
    <source>
        <dbReference type="ARBA" id="ARBA00023163"/>
    </source>
</evidence>
<keyword evidence="4" id="KW-0539">Nucleus</keyword>
<feature type="domain" description="BHLH" evidence="5">
    <location>
        <begin position="9"/>
        <end position="64"/>
    </location>
</feature>
<evidence type="ECO:0000256" key="2">
    <source>
        <dbReference type="ARBA" id="ARBA00023015"/>
    </source>
</evidence>
<dbReference type="Proteomes" id="UP000834106">
    <property type="component" value="Chromosome 1"/>
</dbReference>
<sequence>MNKIGGSTVNKMDRKAIEKNRRIVMKDLCFKLNSLIPPQHMKPAKEVLSQQDLFDQAASYIKQLKEGIEELKSRKRLLDLSTADEANNSIRDSVMYGVKLPFLRFRDFGCSFEVVLISGNTKKFMLHEVIRILEGGGAEVVTANLSNIGVNVFLTLHAKVKFSRVGVDTSGVFQRLQALVSSSNIP</sequence>
<keyword evidence="3" id="KW-0804">Transcription</keyword>
<dbReference type="InterPro" id="IPR015660">
    <property type="entry name" value="MASH1/Ascl1a-like"/>
</dbReference>
<dbReference type="PANTHER" id="PTHR13935:SF46">
    <property type="entry name" value="TRANSCRIPTION FACTOR BHLH167-RELATED"/>
    <property type="match status" value="1"/>
</dbReference>
<dbReference type="InterPro" id="IPR036638">
    <property type="entry name" value="HLH_DNA-bd_sf"/>
</dbReference>
<dbReference type="GO" id="GO:0000977">
    <property type="term" value="F:RNA polymerase II transcription regulatory region sequence-specific DNA binding"/>
    <property type="evidence" value="ECO:0007669"/>
    <property type="project" value="TreeGrafter"/>
</dbReference>
<evidence type="ECO:0000256" key="1">
    <source>
        <dbReference type="ARBA" id="ARBA00004123"/>
    </source>
</evidence>
<name>A0AAD1YQA5_9LAMI</name>
<dbReference type="GO" id="GO:0046983">
    <property type="term" value="F:protein dimerization activity"/>
    <property type="evidence" value="ECO:0007669"/>
    <property type="project" value="InterPro"/>
</dbReference>
<dbReference type="PROSITE" id="PS50888">
    <property type="entry name" value="BHLH"/>
    <property type="match status" value="1"/>
</dbReference>
<comment type="subcellular location">
    <subcellularLocation>
        <location evidence="1">Nucleus</location>
    </subcellularLocation>
</comment>
<evidence type="ECO:0000313" key="6">
    <source>
        <dbReference type="EMBL" id="CAI9753930.1"/>
    </source>
</evidence>
<dbReference type="SUPFAM" id="SSF47459">
    <property type="entry name" value="HLH, helix-loop-helix DNA-binding domain"/>
    <property type="match status" value="1"/>
</dbReference>
<dbReference type="InterPro" id="IPR011598">
    <property type="entry name" value="bHLH_dom"/>
</dbReference>
<protein>
    <recommendedName>
        <fullName evidence="5">BHLH domain-containing protein</fullName>
    </recommendedName>
</protein>
<dbReference type="EMBL" id="OU503036">
    <property type="protein sequence ID" value="CAI9753930.1"/>
    <property type="molecule type" value="Genomic_DNA"/>
</dbReference>
<dbReference type="AlphaFoldDB" id="A0AAD1YQA5"/>
<keyword evidence="7" id="KW-1185">Reference proteome</keyword>
<evidence type="ECO:0000256" key="4">
    <source>
        <dbReference type="ARBA" id="ARBA00023242"/>
    </source>
</evidence>
<reference evidence="6" key="1">
    <citation type="submission" date="2023-05" db="EMBL/GenBank/DDBJ databases">
        <authorList>
            <person name="Huff M."/>
        </authorList>
    </citation>
    <scope>NUCLEOTIDE SEQUENCE</scope>
</reference>
<organism evidence="6 7">
    <name type="scientific">Fraxinus pennsylvanica</name>
    <dbReference type="NCBI Taxonomy" id="56036"/>
    <lineage>
        <taxon>Eukaryota</taxon>
        <taxon>Viridiplantae</taxon>
        <taxon>Streptophyta</taxon>
        <taxon>Embryophyta</taxon>
        <taxon>Tracheophyta</taxon>
        <taxon>Spermatophyta</taxon>
        <taxon>Magnoliopsida</taxon>
        <taxon>eudicotyledons</taxon>
        <taxon>Gunneridae</taxon>
        <taxon>Pentapetalae</taxon>
        <taxon>asterids</taxon>
        <taxon>lamiids</taxon>
        <taxon>Lamiales</taxon>
        <taxon>Oleaceae</taxon>
        <taxon>Oleeae</taxon>
        <taxon>Fraxinus</taxon>
    </lineage>
</organism>
<dbReference type="GO" id="GO:0000981">
    <property type="term" value="F:DNA-binding transcription factor activity, RNA polymerase II-specific"/>
    <property type="evidence" value="ECO:0007669"/>
    <property type="project" value="TreeGrafter"/>
</dbReference>
<accession>A0AAD1YQA5</accession>
<dbReference type="PANTHER" id="PTHR13935">
    <property type="entry name" value="ACHAETE-SCUTE TRANSCRIPTION FACTOR-RELATED"/>
    <property type="match status" value="1"/>
</dbReference>
<gene>
    <name evidence="6" type="ORF">FPE_LOCUS1361</name>
</gene>